<dbReference type="PATRIC" id="fig|1423769.4.peg.2781"/>
<sequence>MLLIAIASFEEETNMKNRKWVLAVVLGVLASGAPVAVGADVNAGPGNATTNLTNVSGGFELADGSDSIAANSTAQFDLTAETLALYAVPNLHFQSGSIEKLISGAVTLNFDPEKVTPDDQNFDGNNFQQLVVEDYRGTNAGWQVTAKLGDFSGKKTITADQITLDGPVGGSNINNVSFTNANFAGTNATVLDAPQDAGSGLTNVEVVKGQLVLPEDNAALAGTYQATVNWALLAAPSAS</sequence>
<comment type="caution">
    <text evidence="2">The sequence shown here is derived from an EMBL/GenBank/DDBJ whole genome shotgun (WGS) entry which is preliminary data.</text>
</comment>
<gene>
    <name evidence="2" type="ORF">FD01_GL002576</name>
</gene>
<evidence type="ECO:0000259" key="1">
    <source>
        <dbReference type="Pfam" id="PF13731"/>
    </source>
</evidence>
<dbReference type="Proteomes" id="UP000051790">
    <property type="component" value="Unassembled WGS sequence"/>
</dbReference>
<protein>
    <recommendedName>
        <fullName evidence="1">WxL domain-containing protein</fullName>
    </recommendedName>
</protein>
<dbReference type="Pfam" id="PF13731">
    <property type="entry name" value="WxL"/>
    <property type="match status" value="1"/>
</dbReference>
<name>A0A0R1RFG0_9LACO</name>
<evidence type="ECO:0000313" key="2">
    <source>
        <dbReference type="EMBL" id="KRL52323.1"/>
    </source>
</evidence>
<dbReference type="AlphaFoldDB" id="A0A0R1RFG0"/>
<dbReference type="InterPro" id="IPR027994">
    <property type="entry name" value="WxL_dom"/>
</dbReference>
<reference evidence="2 3" key="1">
    <citation type="journal article" date="2015" name="Genome Announc.">
        <title>Expanding the biotechnology potential of lactobacilli through comparative genomics of 213 strains and associated genera.</title>
        <authorList>
            <person name="Sun Z."/>
            <person name="Harris H.M."/>
            <person name="McCann A."/>
            <person name="Guo C."/>
            <person name="Argimon S."/>
            <person name="Zhang W."/>
            <person name="Yang X."/>
            <person name="Jeffery I.B."/>
            <person name="Cooney J.C."/>
            <person name="Kagawa T.F."/>
            <person name="Liu W."/>
            <person name="Song Y."/>
            <person name="Salvetti E."/>
            <person name="Wrobel A."/>
            <person name="Rasinkangas P."/>
            <person name="Parkhill J."/>
            <person name="Rea M.C."/>
            <person name="O'Sullivan O."/>
            <person name="Ritari J."/>
            <person name="Douillard F.P."/>
            <person name="Paul Ross R."/>
            <person name="Yang R."/>
            <person name="Briner A.E."/>
            <person name="Felis G.E."/>
            <person name="de Vos W.M."/>
            <person name="Barrangou R."/>
            <person name="Klaenhammer T.R."/>
            <person name="Caufield P.W."/>
            <person name="Cui Y."/>
            <person name="Zhang H."/>
            <person name="O'Toole P.W."/>
        </authorList>
    </citation>
    <scope>NUCLEOTIDE SEQUENCE [LARGE SCALE GENOMIC DNA]</scope>
    <source>
        <strain evidence="2 3">DSM 13343</strain>
    </source>
</reference>
<organism evidence="2 3">
    <name type="scientific">Lacticaseibacillus manihotivorans DSM 13343 = JCM 12514</name>
    <dbReference type="NCBI Taxonomy" id="1423769"/>
    <lineage>
        <taxon>Bacteria</taxon>
        <taxon>Bacillati</taxon>
        <taxon>Bacillota</taxon>
        <taxon>Bacilli</taxon>
        <taxon>Lactobacillales</taxon>
        <taxon>Lactobacillaceae</taxon>
        <taxon>Lacticaseibacillus</taxon>
    </lineage>
</organism>
<proteinExistence type="predicted"/>
<keyword evidence="3" id="KW-1185">Reference proteome</keyword>
<accession>A0A0R1RFG0</accession>
<evidence type="ECO:0000313" key="3">
    <source>
        <dbReference type="Proteomes" id="UP000051790"/>
    </source>
</evidence>
<feature type="domain" description="WxL" evidence="1">
    <location>
        <begin position="79"/>
        <end position="236"/>
    </location>
</feature>
<dbReference type="EMBL" id="AZEU01000041">
    <property type="protein sequence ID" value="KRL52323.1"/>
    <property type="molecule type" value="Genomic_DNA"/>
</dbReference>